<evidence type="ECO:0000313" key="1">
    <source>
        <dbReference type="EMBL" id="KAL0325058.1"/>
    </source>
</evidence>
<accession>A0AAW2M360</accession>
<dbReference type="PANTHER" id="PTHR11439:SF463">
    <property type="entry name" value="REVERSE TRANSCRIPTASE TY1_COPIA-TYPE DOMAIN-CONTAINING PROTEIN"/>
    <property type="match status" value="1"/>
</dbReference>
<reference evidence="1" key="1">
    <citation type="submission" date="2020-06" db="EMBL/GenBank/DDBJ databases">
        <authorList>
            <person name="Li T."/>
            <person name="Hu X."/>
            <person name="Zhang T."/>
            <person name="Song X."/>
            <person name="Zhang H."/>
            <person name="Dai N."/>
            <person name="Sheng W."/>
            <person name="Hou X."/>
            <person name="Wei L."/>
        </authorList>
    </citation>
    <scope>NUCLEOTIDE SEQUENCE</scope>
    <source>
        <strain evidence="1">G02</strain>
        <tissue evidence="1">Leaf</tissue>
    </source>
</reference>
<dbReference type="SUPFAM" id="SSF56672">
    <property type="entry name" value="DNA/RNA polymerases"/>
    <property type="match status" value="1"/>
</dbReference>
<dbReference type="EMBL" id="JACGWJ010000023">
    <property type="protein sequence ID" value="KAL0325058.1"/>
    <property type="molecule type" value="Genomic_DNA"/>
</dbReference>
<feature type="non-terminal residue" evidence="1">
    <location>
        <position position="1"/>
    </location>
</feature>
<proteinExistence type="predicted"/>
<comment type="caution">
    <text evidence="1">The sequence shown here is derived from an EMBL/GenBank/DDBJ whole genome shotgun (WGS) entry which is preliminary data.</text>
</comment>
<dbReference type="PANTHER" id="PTHR11439">
    <property type="entry name" value="GAG-POL-RELATED RETROTRANSPOSON"/>
    <property type="match status" value="1"/>
</dbReference>
<gene>
    <name evidence="1" type="ORF">Sradi_5075100</name>
</gene>
<organism evidence="1">
    <name type="scientific">Sesamum radiatum</name>
    <name type="common">Black benniseed</name>
    <dbReference type="NCBI Taxonomy" id="300843"/>
    <lineage>
        <taxon>Eukaryota</taxon>
        <taxon>Viridiplantae</taxon>
        <taxon>Streptophyta</taxon>
        <taxon>Embryophyta</taxon>
        <taxon>Tracheophyta</taxon>
        <taxon>Spermatophyta</taxon>
        <taxon>Magnoliopsida</taxon>
        <taxon>eudicotyledons</taxon>
        <taxon>Gunneridae</taxon>
        <taxon>Pentapetalae</taxon>
        <taxon>asterids</taxon>
        <taxon>lamiids</taxon>
        <taxon>Lamiales</taxon>
        <taxon>Pedaliaceae</taxon>
        <taxon>Sesamum</taxon>
    </lineage>
</organism>
<sequence length="242" mass="27633">LKRPRHTYESTSSLKIWGGQGIFLGIEIAHNKHGISLSQRKYACDLLQETCLLDTKLVGTPMDSNPDFWNNDDNYLENKTKYRRLVGKLIYLTVTRHDISFVVDLVSQFMDEPQSVHWEAALSILKYIKASPGKGLLFKRHGHVKIEAYSDANYARSKDDKKSTYGYCTYVSGNLVTWRSKNQTTVARSSANAEYRAMAHSTSESLWLKNLLKELGFMYDDLIPTHCDNQAAIHIVSTPIFY</sequence>
<dbReference type="AlphaFoldDB" id="A0AAW2M360"/>
<name>A0AAW2M360_SESRA</name>
<protein>
    <submittedName>
        <fullName evidence="1">Retrovirus-related Pol polyprotein from transposon RE2</fullName>
    </submittedName>
</protein>
<reference evidence="1" key="2">
    <citation type="journal article" date="2024" name="Plant">
        <title>Genomic evolution and insights into agronomic trait innovations of Sesamum species.</title>
        <authorList>
            <person name="Miao H."/>
            <person name="Wang L."/>
            <person name="Qu L."/>
            <person name="Liu H."/>
            <person name="Sun Y."/>
            <person name="Le M."/>
            <person name="Wang Q."/>
            <person name="Wei S."/>
            <person name="Zheng Y."/>
            <person name="Lin W."/>
            <person name="Duan Y."/>
            <person name="Cao H."/>
            <person name="Xiong S."/>
            <person name="Wang X."/>
            <person name="Wei L."/>
            <person name="Li C."/>
            <person name="Ma Q."/>
            <person name="Ju M."/>
            <person name="Zhao R."/>
            <person name="Li G."/>
            <person name="Mu C."/>
            <person name="Tian Q."/>
            <person name="Mei H."/>
            <person name="Zhang T."/>
            <person name="Gao T."/>
            <person name="Zhang H."/>
        </authorList>
    </citation>
    <scope>NUCLEOTIDE SEQUENCE</scope>
    <source>
        <strain evidence="1">G02</strain>
    </source>
</reference>
<dbReference type="InterPro" id="IPR043502">
    <property type="entry name" value="DNA/RNA_pol_sf"/>
</dbReference>
<dbReference type="CDD" id="cd09272">
    <property type="entry name" value="RNase_HI_RT_Ty1"/>
    <property type="match status" value="1"/>
</dbReference>